<organism evidence="1 2">
    <name type="scientific">Candidatus Desulfatibia profunda</name>
    <dbReference type="NCBI Taxonomy" id="2841695"/>
    <lineage>
        <taxon>Bacteria</taxon>
        <taxon>Pseudomonadati</taxon>
        <taxon>Thermodesulfobacteriota</taxon>
        <taxon>Desulfobacteria</taxon>
        <taxon>Desulfobacterales</taxon>
        <taxon>Desulfobacterales incertae sedis</taxon>
        <taxon>Candidatus Desulfatibia</taxon>
    </lineage>
</organism>
<keyword evidence="1" id="KW-0808">Transferase</keyword>
<name>A0A8J6TPA9_9BACT</name>
<keyword evidence="1" id="KW-0489">Methyltransferase</keyword>
<dbReference type="AlphaFoldDB" id="A0A8J6TPA9"/>
<comment type="caution">
    <text evidence="1">The sequence shown here is derived from an EMBL/GenBank/DDBJ whole genome shotgun (WGS) entry which is preliminary data.</text>
</comment>
<gene>
    <name evidence="1" type="ORF">H8E23_18380</name>
</gene>
<dbReference type="GO" id="GO:0008168">
    <property type="term" value="F:methyltransferase activity"/>
    <property type="evidence" value="ECO:0007669"/>
    <property type="project" value="UniProtKB-KW"/>
</dbReference>
<evidence type="ECO:0000313" key="2">
    <source>
        <dbReference type="Proteomes" id="UP000603434"/>
    </source>
</evidence>
<sequence length="456" mass="52363">MGSGNFSARFFSHGSISSDTSNGVFPHESDYELLGAYLNSKIVALSLKILNPTLNVQVGNLNSLPWKRDIQAEYKSNIIDNALSAKEISEKDWYTLETSWNFPCSPLLHSDYRESRLKPTFDKLRAHCREVTMEMQRLEEENNHIFIESYGLQDELVPDVPLSEITLTCNPHYRYGGNKSEEELEALLLVDTIKELISYAVGCMMGRYSLDHSGLIYAHSGNKDFEEIYHRGDAEDAKSGANNIPLRSLRLCGEFKPDDDGIVPVMDLDWFSDDATNRFIEFLKVAWSPQTLEENLKFVADSLNPKRGEQPVETIRRYLSTNFFKDHLKTYKKRPIYWLFSSGKYKAFECLVYLHRYNESTLSRMRSAYVTPLHGKFNARMEYLRREINALLPAPAPRKLQKDLDLLKKKQAELSAFDDNLRHYADMRITLDLDDGVKVNYGKFGNLLAEVKTVTG</sequence>
<dbReference type="Proteomes" id="UP000603434">
    <property type="component" value="Unassembled WGS sequence"/>
</dbReference>
<reference evidence="1 2" key="1">
    <citation type="submission" date="2020-08" db="EMBL/GenBank/DDBJ databases">
        <title>Bridging the membrane lipid divide: bacteria of the FCB group superphylum have the potential to synthesize archaeal ether lipids.</title>
        <authorList>
            <person name="Villanueva L."/>
            <person name="Von Meijenfeldt F.A.B."/>
            <person name="Westbye A.B."/>
            <person name="Yadav S."/>
            <person name="Hopmans E.C."/>
            <person name="Dutilh B.E."/>
            <person name="Sinninghe Damste J.S."/>
        </authorList>
    </citation>
    <scope>NUCLEOTIDE SEQUENCE [LARGE SCALE GENOMIC DNA]</scope>
    <source>
        <strain evidence="1">NIOZ-UU30</strain>
    </source>
</reference>
<accession>A0A8J6TPA9</accession>
<proteinExistence type="predicted"/>
<dbReference type="EMBL" id="JACNJH010000291">
    <property type="protein sequence ID" value="MBC8363351.1"/>
    <property type="molecule type" value="Genomic_DNA"/>
</dbReference>
<evidence type="ECO:0000313" key="1">
    <source>
        <dbReference type="EMBL" id="MBC8363351.1"/>
    </source>
</evidence>
<dbReference type="GO" id="GO:0032259">
    <property type="term" value="P:methylation"/>
    <property type="evidence" value="ECO:0007669"/>
    <property type="project" value="UniProtKB-KW"/>
</dbReference>
<protein>
    <submittedName>
        <fullName evidence="1">Class I SAM-dependent DNA methyltransferase</fullName>
    </submittedName>
</protein>